<dbReference type="GO" id="GO:0006508">
    <property type="term" value="P:proteolysis"/>
    <property type="evidence" value="ECO:0007669"/>
    <property type="project" value="UniProtKB-KW"/>
</dbReference>
<evidence type="ECO:0000259" key="10">
    <source>
        <dbReference type="SMART" id="SM00848"/>
    </source>
</evidence>
<dbReference type="Gene3D" id="3.90.70.10">
    <property type="entry name" value="Cysteine proteinases"/>
    <property type="match status" value="1"/>
</dbReference>
<dbReference type="PROSITE" id="PS00139">
    <property type="entry name" value="THIOL_PROTEASE_CYS"/>
    <property type="match status" value="1"/>
</dbReference>
<evidence type="ECO:0000256" key="7">
    <source>
        <dbReference type="SAM" id="MobiDB-lite"/>
    </source>
</evidence>
<accession>A0AAN9H197</accession>
<feature type="chain" id="PRO_5043020415" description="Cathepsin S" evidence="8">
    <location>
        <begin position="19"/>
        <end position="389"/>
    </location>
</feature>
<evidence type="ECO:0000256" key="4">
    <source>
        <dbReference type="ARBA" id="ARBA00022807"/>
    </source>
</evidence>
<dbReference type="SMART" id="SM00848">
    <property type="entry name" value="Inhibitor_I29"/>
    <property type="match status" value="1"/>
</dbReference>
<dbReference type="PRINTS" id="PR00705">
    <property type="entry name" value="PAPAIN"/>
</dbReference>
<keyword evidence="3" id="KW-0378">Hydrolase</keyword>
<name>A0AAN9H197_9TELE</name>
<evidence type="ECO:0000256" key="1">
    <source>
        <dbReference type="ARBA" id="ARBA00008455"/>
    </source>
</evidence>
<feature type="domain" description="Cathepsin propeptide inhibitor" evidence="10">
    <location>
        <begin position="27"/>
        <end position="81"/>
    </location>
</feature>
<gene>
    <name evidence="11" type="ORF">R3I93_016692</name>
</gene>
<feature type="signal peptide" evidence="8">
    <location>
        <begin position="1"/>
        <end position="18"/>
    </location>
</feature>
<dbReference type="InterPro" id="IPR025660">
    <property type="entry name" value="Pept_his_AS"/>
</dbReference>
<keyword evidence="4" id="KW-0788">Thiol protease</keyword>
<sequence length="389" mass="42651">MLLIRVVLVLLCVTLVCSEIRRLTDQWMAWKSQHNKSYTNTREERHRRAVWEQNLLEILKHNEETAVGLELWSECMDADEVNPLMNGLLEEDLPEVNETLRPLSRDPWRSVPPRVNWTEHGMVSPVQNQGRCGSCWAFSAVGALEGQMKRRTGALVPLSPQNLLDCSVSLGNRGCKGGYLSRAFLYIIQNNGIDSNTFYPYEHKEGVCRYSVTGRAGYCSSFRVLPRHDEAALQYAVANIGPVSVGVNAKPASFHRYRGGIYSDPHCRSGLINHAVLVVGYGSENGLDYWLVKNSWGTAWGEKGFIRMARNKNMCGISSFAIYPTVSDPASSDPASSDPASSDPASSDPASSDPASSDPVSSDPASSDPVGSNPRTSDPVGSDPRTSAL</sequence>
<dbReference type="SUPFAM" id="SSF54001">
    <property type="entry name" value="Cysteine proteinases"/>
    <property type="match status" value="1"/>
</dbReference>
<evidence type="ECO:0000259" key="9">
    <source>
        <dbReference type="SMART" id="SM00645"/>
    </source>
</evidence>
<evidence type="ECO:0000256" key="5">
    <source>
        <dbReference type="ARBA" id="ARBA00023145"/>
    </source>
</evidence>
<dbReference type="PANTHER" id="PTHR12411">
    <property type="entry name" value="CYSTEINE PROTEASE FAMILY C1-RELATED"/>
    <property type="match status" value="1"/>
</dbReference>
<dbReference type="GO" id="GO:0008234">
    <property type="term" value="F:cysteine-type peptidase activity"/>
    <property type="evidence" value="ECO:0007669"/>
    <property type="project" value="UniProtKB-KW"/>
</dbReference>
<evidence type="ECO:0000313" key="11">
    <source>
        <dbReference type="EMBL" id="KAK7139635.1"/>
    </source>
</evidence>
<keyword evidence="6" id="KW-1015">Disulfide bond</keyword>
<dbReference type="InterPro" id="IPR013201">
    <property type="entry name" value="Prot_inhib_I29"/>
</dbReference>
<dbReference type="SMART" id="SM00645">
    <property type="entry name" value="Pept_C1"/>
    <property type="match status" value="1"/>
</dbReference>
<dbReference type="PROSITE" id="PS00639">
    <property type="entry name" value="THIOL_PROTEASE_HIS"/>
    <property type="match status" value="1"/>
</dbReference>
<evidence type="ECO:0008006" key="13">
    <source>
        <dbReference type="Google" id="ProtNLM"/>
    </source>
</evidence>
<dbReference type="Pfam" id="PF08246">
    <property type="entry name" value="Inhibitor_I29"/>
    <property type="match status" value="1"/>
</dbReference>
<dbReference type="EMBL" id="JAYKXH010000017">
    <property type="protein sequence ID" value="KAK7139635.1"/>
    <property type="molecule type" value="Genomic_DNA"/>
</dbReference>
<dbReference type="PROSITE" id="PS00640">
    <property type="entry name" value="THIOL_PROTEASE_ASN"/>
    <property type="match status" value="1"/>
</dbReference>
<feature type="domain" description="Peptidase C1A papain C-terminal" evidence="9">
    <location>
        <begin position="111"/>
        <end position="325"/>
    </location>
</feature>
<organism evidence="11 12">
    <name type="scientific">Phoxinus phoxinus</name>
    <name type="common">Eurasian minnow</name>
    <dbReference type="NCBI Taxonomy" id="58324"/>
    <lineage>
        <taxon>Eukaryota</taxon>
        <taxon>Metazoa</taxon>
        <taxon>Chordata</taxon>
        <taxon>Craniata</taxon>
        <taxon>Vertebrata</taxon>
        <taxon>Euteleostomi</taxon>
        <taxon>Actinopterygii</taxon>
        <taxon>Neopterygii</taxon>
        <taxon>Teleostei</taxon>
        <taxon>Ostariophysi</taxon>
        <taxon>Cypriniformes</taxon>
        <taxon>Leuciscidae</taxon>
        <taxon>Phoxininae</taxon>
        <taxon>Phoxinus</taxon>
    </lineage>
</organism>
<keyword evidence="8" id="KW-0732">Signal</keyword>
<protein>
    <recommendedName>
        <fullName evidence="13">Cathepsin S</fullName>
    </recommendedName>
</protein>
<keyword evidence="12" id="KW-1185">Reference proteome</keyword>
<dbReference type="InterPro" id="IPR000668">
    <property type="entry name" value="Peptidase_C1A_C"/>
</dbReference>
<feature type="region of interest" description="Disordered" evidence="7">
    <location>
        <begin position="328"/>
        <end position="389"/>
    </location>
</feature>
<dbReference type="CDD" id="cd02248">
    <property type="entry name" value="Peptidase_C1A"/>
    <property type="match status" value="1"/>
</dbReference>
<dbReference type="InterPro" id="IPR000169">
    <property type="entry name" value="Pept_cys_AS"/>
</dbReference>
<comment type="similarity">
    <text evidence="1">Belongs to the peptidase C1 family.</text>
</comment>
<dbReference type="InterPro" id="IPR013128">
    <property type="entry name" value="Peptidase_C1A"/>
</dbReference>
<evidence type="ECO:0000256" key="3">
    <source>
        <dbReference type="ARBA" id="ARBA00022801"/>
    </source>
</evidence>
<dbReference type="InterPro" id="IPR039417">
    <property type="entry name" value="Peptidase_C1A_papain-like"/>
</dbReference>
<keyword evidence="2" id="KW-0645">Protease</keyword>
<comment type="caution">
    <text evidence="11">The sequence shown here is derived from an EMBL/GenBank/DDBJ whole genome shotgun (WGS) entry which is preliminary data.</text>
</comment>
<feature type="compositionally biased region" description="Low complexity" evidence="7">
    <location>
        <begin position="328"/>
        <end position="370"/>
    </location>
</feature>
<reference evidence="11 12" key="1">
    <citation type="submission" date="2024-02" db="EMBL/GenBank/DDBJ databases">
        <title>Chromosome-level genome assembly of the Eurasian Minnow (Phoxinus phoxinus).</title>
        <authorList>
            <person name="Oriowo T.O."/>
            <person name="Martin S."/>
            <person name="Stange M."/>
            <person name="Chrysostomakis Y."/>
            <person name="Brown T."/>
            <person name="Winkler S."/>
            <person name="Kukowka S."/>
            <person name="Myers E.W."/>
            <person name="Bohne A."/>
        </authorList>
    </citation>
    <scope>NUCLEOTIDE SEQUENCE [LARGE SCALE GENOMIC DNA]</scope>
    <source>
        <strain evidence="11">ZFMK-TIS-60720</strain>
        <tissue evidence="11">Whole Organism</tissue>
    </source>
</reference>
<dbReference type="FunFam" id="3.90.70.10:FF:000006">
    <property type="entry name" value="Cathepsin S"/>
    <property type="match status" value="1"/>
</dbReference>
<evidence type="ECO:0000313" key="12">
    <source>
        <dbReference type="Proteomes" id="UP001364617"/>
    </source>
</evidence>
<dbReference type="InterPro" id="IPR025661">
    <property type="entry name" value="Pept_asp_AS"/>
</dbReference>
<evidence type="ECO:0000256" key="6">
    <source>
        <dbReference type="ARBA" id="ARBA00023157"/>
    </source>
</evidence>
<proteinExistence type="inferred from homology"/>
<dbReference type="Pfam" id="PF00112">
    <property type="entry name" value="Peptidase_C1"/>
    <property type="match status" value="1"/>
</dbReference>
<dbReference type="Proteomes" id="UP001364617">
    <property type="component" value="Unassembled WGS sequence"/>
</dbReference>
<keyword evidence="5" id="KW-0865">Zymogen</keyword>
<evidence type="ECO:0000256" key="2">
    <source>
        <dbReference type="ARBA" id="ARBA00022670"/>
    </source>
</evidence>
<evidence type="ECO:0000256" key="8">
    <source>
        <dbReference type="SAM" id="SignalP"/>
    </source>
</evidence>
<dbReference type="AlphaFoldDB" id="A0AAN9H197"/>
<dbReference type="InterPro" id="IPR038765">
    <property type="entry name" value="Papain-like_cys_pep_sf"/>
</dbReference>